<comment type="pathway">
    <text evidence="4 12">Porphyrin-containing compound metabolism; protoheme biosynthesis.</text>
</comment>
<dbReference type="STRING" id="95161.SAMN05660874_02506"/>
<evidence type="ECO:0000256" key="12">
    <source>
        <dbReference type="RuleBase" id="RU364052"/>
    </source>
</evidence>
<reference evidence="15" key="1">
    <citation type="submission" date="2016-10" db="EMBL/GenBank/DDBJ databases">
        <authorList>
            <person name="Varghese N."/>
            <person name="Submissions S."/>
        </authorList>
    </citation>
    <scope>NUCLEOTIDE SEQUENCE [LARGE SCALE GENOMIC DNA]</scope>
    <source>
        <strain evidence="15">DSM 44771</strain>
    </source>
</reference>
<proteinExistence type="inferred from homology"/>
<dbReference type="GO" id="GO:0004729">
    <property type="term" value="F:oxygen-dependent protoporphyrinogen oxidase activity"/>
    <property type="evidence" value="ECO:0007669"/>
    <property type="project" value="UniProtKB-UniRule"/>
</dbReference>
<organism evidence="14 15">
    <name type="scientific">Saccharopolyspora flava</name>
    <dbReference type="NCBI Taxonomy" id="95161"/>
    <lineage>
        <taxon>Bacteria</taxon>
        <taxon>Bacillati</taxon>
        <taxon>Actinomycetota</taxon>
        <taxon>Actinomycetes</taxon>
        <taxon>Pseudonocardiales</taxon>
        <taxon>Pseudonocardiaceae</taxon>
        <taxon>Saccharopolyspora</taxon>
    </lineage>
</organism>
<evidence type="ECO:0000259" key="13">
    <source>
        <dbReference type="Pfam" id="PF01593"/>
    </source>
</evidence>
<dbReference type="NCBIfam" id="TIGR00562">
    <property type="entry name" value="proto_IX_ox"/>
    <property type="match status" value="1"/>
</dbReference>
<dbReference type="SUPFAM" id="SSF54373">
    <property type="entry name" value="FAD-linked reductases, C-terminal domain"/>
    <property type="match status" value="1"/>
</dbReference>
<keyword evidence="15" id="KW-1185">Reference proteome</keyword>
<accession>A0A1I6RQB6</accession>
<evidence type="ECO:0000256" key="1">
    <source>
        <dbReference type="ARBA" id="ARBA00001755"/>
    </source>
</evidence>
<dbReference type="GO" id="GO:0005737">
    <property type="term" value="C:cytoplasm"/>
    <property type="evidence" value="ECO:0007669"/>
    <property type="project" value="UniProtKB-SubCell"/>
</dbReference>
<keyword evidence="12" id="KW-0963">Cytoplasm</keyword>
<dbReference type="GO" id="GO:0006783">
    <property type="term" value="P:heme biosynthetic process"/>
    <property type="evidence" value="ECO:0007669"/>
    <property type="project" value="UniProtKB-UniRule"/>
</dbReference>
<evidence type="ECO:0000256" key="11">
    <source>
        <dbReference type="ARBA" id="ARBA00023133"/>
    </source>
</evidence>
<dbReference type="PANTHER" id="PTHR42923">
    <property type="entry name" value="PROTOPORPHYRINOGEN OXIDASE"/>
    <property type="match status" value="1"/>
</dbReference>
<dbReference type="EC" id="1.3.3.15" evidence="6 12"/>
<dbReference type="OrthoDB" id="4496419at2"/>
<evidence type="ECO:0000256" key="4">
    <source>
        <dbReference type="ARBA" id="ARBA00004744"/>
    </source>
</evidence>
<dbReference type="Gene3D" id="1.10.3110.10">
    <property type="entry name" value="protoporphyrinogen ix oxidase, domain 3"/>
    <property type="match status" value="1"/>
</dbReference>
<comment type="similarity">
    <text evidence="5 12">Belongs to the protoporphyrinogen/coproporphyrinogen oxidase family. Coproporphyrinogen III oxidase subfamily.</text>
</comment>
<evidence type="ECO:0000256" key="5">
    <source>
        <dbReference type="ARBA" id="ARBA00008310"/>
    </source>
</evidence>
<keyword evidence="8 12" id="KW-0285">Flavoprotein</keyword>
<comment type="subcellular location">
    <subcellularLocation>
        <location evidence="12">Cytoplasm</location>
    </subcellularLocation>
</comment>
<dbReference type="PANTHER" id="PTHR42923:SF3">
    <property type="entry name" value="PROTOPORPHYRINOGEN OXIDASE"/>
    <property type="match status" value="1"/>
</dbReference>
<protein>
    <recommendedName>
        <fullName evidence="7 12">Coproporphyrinogen III oxidase</fullName>
        <ecNumber evidence="6 12">1.3.3.15</ecNumber>
    </recommendedName>
</protein>
<dbReference type="InterPro" id="IPR002937">
    <property type="entry name" value="Amino_oxidase"/>
</dbReference>
<evidence type="ECO:0000256" key="6">
    <source>
        <dbReference type="ARBA" id="ARBA00012402"/>
    </source>
</evidence>
<dbReference type="InterPro" id="IPR050464">
    <property type="entry name" value="Zeta_carotene_desat/Oxidored"/>
</dbReference>
<evidence type="ECO:0000256" key="8">
    <source>
        <dbReference type="ARBA" id="ARBA00022630"/>
    </source>
</evidence>
<dbReference type="InterPro" id="IPR004572">
    <property type="entry name" value="Protoporphyrinogen_oxidase"/>
</dbReference>
<dbReference type="Proteomes" id="UP000198852">
    <property type="component" value="Unassembled WGS sequence"/>
</dbReference>
<gene>
    <name evidence="14" type="ORF">SAMN05660874_02506</name>
</gene>
<keyword evidence="9 12" id="KW-0274">FAD</keyword>
<comment type="catalytic activity">
    <reaction evidence="1">
        <text>coproporphyrinogen III + 3 O2 = coproporphyrin III + 3 H2O2</text>
        <dbReference type="Rhea" id="RHEA:43436"/>
        <dbReference type="ChEBI" id="CHEBI:15379"/>
        <dbReference type="ChEBI" id="CHEBI:16240"/>
        <dbReference type="ChEBI" id="CHEBI:57309"/>
        <dbReference type="ChEBI" id="CHEBI:131725"/>
        <dbReference type="EC" id="1.3.3.15"/>
    </reaction>
    <physiologicalReaction direction="left-to-right" evidence="1">
        <dbReference type="Rhea" id="RHEA:43437"/>
    </physiologicalReaction>
</comment>
<comment type="function">
    <text evidence="3 12">Involved in coproporphyrin-dependent heme b biosynthesis. Catalyzes the oxidation of coproporphyrinogen III to coproporphyrin III.</text>
</comment>
<evidence type="ECO:0000256" key="7">
    <source>
        <dbReference type="ARBA" id="ARBA00019046"/>
    </source>
</evidence>
<evidence type="ECO:0000313" key="15">
    <source>
        <dbReference type="Proteomes" id="UP000198852"/>
    </source>
</evidence>
<sequence length="481" mass="49581">MARRVAVVGGGVAGLTAAYRLRRELGAAARIVLVEQTSRLGGKLRTVELAGRGYDLGAEAFLARRTEVLDLAEELGVRADVVHPARAAATVRAGGRTQRLPGGTVMGVPAEADSVAGVLSEDGIAAVRAESAMAPIELDGADISVGHLLRARVGDEVVDRLVEPLLGGVYAGDANRLSLRATIPALAKALDDGAGRVTEAARSSLPAPKPGASQPVFGAFRGGYRELLDRLVVAADPEVRLGLPVRALARSGDGWRLEIGSAPAPEHLDVDAVVLAVPAPAARKLLQEPVPEASAKLAEVELASMAVVGLALPPGTALPEHDGTPASGTLIARGERHDGGTPFTAKAFTYSSAKWEHLRGAGGEVLVRGSVGRFGETEDLRLDDEELLRRVRADLAELTGITAEPVDSVVLRWGGGLPQYGVGHLDLVADVEREVARVPGLAIAGAALHGVGVPACVATGEAAATSVTRDLLQAGPREVGR</sequence>
<feature type="domain" description="Amine oxidase" evidence="13">
    <location>
        <begin position="12"/>
        <end position="467"/>
    </location>
</feature>
<evidence type="ECO:0000256" key="3">
    <source>
        <dbReference type="ARBA" id="ARBA00002185"/>
    </source>
</evidence>
<dbReference type="Pfam" id="PF01593">
    <property type="entry name" value="Amino_oxidase"/>
    <property type="match status" value="1"/>
</dbReference>
<evidence type="ECO:0000256" key="10">
    <source>
        <dbReference type="ARBA" id="ARBA00023002"/>
    </source>
</evidence>
<dbReference type="Gene3D" id="3.50.50.60">
    <property type="entry name" value="FAD/NAD(P)-binding domain"/>
    <property type="match status" value="1"/>
</dbReference>
<dbReference type="Gene3D" id="3.90.660.20">
    <property type="entry name" value="Protoporphyrinogen oxidase, mitochondrial, domain 2"/>
    <property type="match status" value="1"/>
</dbReference>
<dbReference type="SUPFAM" id="SSF51905">
    <property type="entry name" value="FAD/NAD(P)-binding domain"/>
    <property type="match status" value="1"/>
</dbReference>
<keyword evidence="11 12" id="KW-0350">Heme biosynthesis</keyword>
<comment type="cofactor">
    <cofactor evidence="2 12">
        <name>FAD</name>
        <dbReference type="ChEBI" id="CHEBI:57692"/>
    </cofactor>
</comment>
<dbReference type="InterPro" id="IPR036188">
    <property type="entry name" value="FAD/NAD-bd_sf"/>
</dbReference>
<dbReference type="AlphaFoldDB" id="A0A1I6RQB6"/>
<keyword evidence="10 12" id="KW-0560">Oxidoreductase</keyword>
<name>A0A1I6RQB6_9PSEU</name>
<evidence type="ECO:0000313" key="14">
    <source>
        <dbReference type="EMBL" id="SFS66911.1"/>
    </source>
</evidence>
<dbReference type="RefSeq" id="WP_093416457.1">
    <property type="nucleotide sequence ID" value="NZ_FOZX01000003.1"/>
</dbReference>
<dbReference type="EMBL" id="FOZX01000003">
    <property type="protein sequence ID" value="SFS66911.1"/>
    <property type="molecule type" value="Genomic_DNA"/>
</dbReference>
<evidence type="ECO:0000256" key="9">
    <source>
        <dbReference type="ARBA" id="ARBA00022827"/>
    </source>
</evidence>
<evidence type="ECO:0000256" key="2">
    <source>
        <dbReference type="ARBA" id="ARBA00001974"/>
    </source>
</evidence>
<dbReference type="UniPathway" id="UPA00252"/>